<dbReference type="GO" id="GO:0050660">
    <property type="term" value="F:flavin adenine dinucleotide binding"/>
    <property type="evidence" value="ECO:0007669"/>
    <property type="project" value="InterPro"/>
</dbReference>
<dbReference type="InterPro" id="IPR007867">
    <property type="entry name" value="GMC_OxRtase_C"/>
</dbReference>
<keyword evidence="3 10" id="KW-0285">Flavoprotein</keyword>
<dbReference type="PIRSF" id="PIRSF000137">
    <property type="entry name" value="Alcohol_oxidase"/>
    <property type="match status" value="1"/>
</dbReference>
<dbReference type="SUPFAM" id="SSF51905">
    <property type="entry name" value="FAD/NAD(P)-binding domain"/>
    <property type="match status" value="1"/>
</dbReference>
<feature type="active site" description="Proton donor" evidence="8">
    <location>
        <position position="539"/>
    </location>
</feature>
<evidence type="ECO:0000256" key="10">
    <source>
        <dbReference type="RuleBase" id="RU003968"/>
    </source>
</evidence>
<comment type="cofactor">
    <cofactor evidence="1 9">
        <name>FAD</name>
        <dbReference type="ChEBI" id="CHEBI:57692"/>
    </cofactor>
</comment>
<reference evidence="14" key="1">
    <citation type="journal article" date="2017" name="Nat. Ecol. Evol.">
        <title>Genome expansion and lineage-specific genetic innovations in the forest pathogenic fungi Armillaria.</title>
        <authorList>
            <person name="Sipos G."/>
            <person name="Prasanna A.N."/>
            <person name="Walter M.C."/>
            <person name="O'Connor E."/>
            <person name="Balint B."/>
            <person name="Krizsan K."/>
            <person name="Kiss B."/>
            <person name="Hess J."/>
            <person name="Varga T."/>
            <person name="Slot J."/>
            <person name="Riley R."/>
            <person name="Boka B."/>
            <person name="Rigling D."/>
            <person name="Barry K."/>
            <person name="Lee J."/>
            <person name="Mihaltcheva S."/>
            <person name="LaButti K."/>
            <person name="Lipzen A."/>
            <person name="Waldron R."/>
            <person name="Moloney N.M."/>
            <person name="Sperisen C."/>
            <person name="Kredics L."/>
            <person name="Vagvoelgyi C."/>
            <person name="Patrignani A."/>
            <person name="Fitzpatrick D."/>
            <person name="Nagy I."/>
            <person name="Doyle S."/>
            <person name="Anderson J.B."/>
            <person name="Grigoriev I.V."/>
            <person name="Gueldener U."/>
            <person name="Muensterkoetter M."/>
            <person name="Nagy L.G."/>
        </authorList>
    </citation>
    <scope>NUCLEOTIDE SEQUENCE [LARGE SCALE GENOMIC DNA]</scope>
    <source>
        <strain evidence="14">28-4</strain>
    </source>
</reference>
<feature type="binding site" evidence="9">
    <location>
        <begin position="583"/>
        <end position="584"/>
    </location>
    <ligand>
        <name>FAD</name>
        <dbReference type="ChEBI" id="CHEBI:57692"/>
    </ligand>
</feature>
<organism evidence="13 14">
    <name type="scientific">Armillaria solidipes</name>
    <dbReference type="NCBI Taxonomy" id="1076256"/>
    <lineage>
        <taxon>Eukaryota</taxon>
        <taxon>Fungi</taxon>
        <taxon>Dikarya</taxon>
        <taxon>Basidiomycota</taxon>
        <taxon>Agaricomycotina</taxon>
        <taxon>Agaricomycetes</taxon>
        <taxon>Agaricomycetidae</taxon>
        <taxon>Agaricales</taxon>
        <taxon>Marasmiineae</taxon>
        <taxon>Physalacriaceae</taxon>
        <taxon>Armillaria</taxon>
    </lineage>
</organism>
<dbReference type="SUPFAM" id="SSF54373">
    <property type="entry name" value="FAD-linked reductases, C-terminal domain"/>
    <property type="match status" value="1"/>
</dbReference>
<accession>A0A2H3AXZ3</accession>
<dbReference type="Gene3D" id="3.50.50.60">
    <property type="entry name" value="FAD/NAD(P)-binding domain"/>
    <property type="match status" value="1"/>
</dbReference>
<dbReference type="PANTHER" id="PTHR11552">
    <property type="entry name" value="GLUCOSE-METHANOL-CHOLINE GMC OXIDOREDUCTASE"/>
    <property type="match status" value="1"/>
</dbReference>
<proteinExistence type="inferred from homology"/>
<feature type="domain" description="Glucose-methanol-choline oxidoreductase N-terminal" evidence="12">
    <location>
        <begin position="284"/>
        <end position="298"/>
    </location>
</feature>
<dbReference type="Gene3D" id="3.30.560.10">
    <property type="entry name" value="Glucose Oxidase, domain 3"/>
    <property type="match status" value="1"/>
</dbReference>
<evidence type="ECO:0000313" key="14">
    <source>
        <dbReference type="Proteomes" id="UP000218334"/>
    </source>
</evidence>
<evidence type="ECO:0000256" key="6">
    <source>
        <dbReference type="ARBA" id="ARBA00023002"/>
    </source>
</evidence>
<dbReference type="InterPro" id="IPR036188">
    <property type="entry name" value="FAD/NAD-bd_sf"/>
</dbReference>
<dbReference type="Pfam" id="PF00732">
    <property type="entry name" value="GMC_oxred_N"/>
    <property type="match status" value="1"/>
</dbReference>
<dbReference type="GO" id="GO:0016614">
    <property type="term" value="F:oxidoreductase activity, acting on CH-OH group of donors"/>
    <property type="evidence" value="ECO:0007669"/>
    <property type="project" value="InterPro"/>
</dbReference>
<keyword evidence="4" id="KW-0732">Signal</keyword>
<protein>
    <submittedName>
        <fullName evidence="13">Alcohol oxidase</fullName>
    </submittedName>
</protein>
<dbReference type="PROSITE" id="PS00624">
    <property type="entry name" value="GMC_OXRED_2"/>
    <property type="match status" value="1"/>
</dbReference>
<dbReference type="PANTHER" id="PTHR11552:SF201">
    <property type="entry name" value="GLUCOSE-METHANOL-CHOLINE OXIDOREDUCTASE N-TERMINAL DOMAIN-CONTAINING PROTEIN"/>
    <property type="match status" value="1"/>
</dbReference>
<dbReference type="PROSITE" id="PS00623">
    <property type="entry name" value="GMC_OXRED_1"/>
    <property type="match status" value="1"/>
</dbReference>
<evidence type="ECO:0000256" key="3">
    <source>
        <dbReference type="ARBA" id="ARBA00022630"/>
    </source>
</evidence>
<dbReference type="InterPro" id="IPR012132">
    <property type="entry name" value="GMC_OxRdtase"/>
</dbReference>
<keyword evidence="5 9" id="KW-0274">FAD</keyword>
<dbReference type="AlphaFoldDB" id="A0A2H3AXZ3"/>
<evidence type="ECO:0000256" key="1">
    <source>
        <dbReference type="ARBA" id="ARBA00001974"/>
    </source>
</evidence>
<evidence type="ECO:0000256" key="4">
    <source>
        <dbReference type="ARBA" id="ARBA00022729"/>
    </source>
</evidence>
<evidence type="ECO:0000256" key="7">
    <source>
        <dbReference type="ARBA" id="ARBA00023180"/>
    </source>
</evidence>
<dbReference type="Proteomes" id="UP000218334">
    <property type="component" value="Unassembled WGS sequence"/>
</dbReference>
<keyword evidence="7" id="KW-0325">Glycoprotein</keyword>
<evidence type="ECO:0000259" key="12">
    <source>
        <dbReference type="PROSITE" id="PS00624"/>
    </source>
</evidence>
<dbReference type="STRING" id="1076256.A0A2H3AXZ3"/>
<sequence length="605" mass="66693">MPFVEISDVDRKTFNYVVVGGGTAGLVLAARLSENTSVSVLVLEAGEANLDDSLIMRPGQYGHTFGKPRYGWAFKTVPQKFSNGKECFWARGKGLGGSSAMNFGIWSKPPREDINDWERLGNHGWNWETYEKYCDKAASYVPLESFAQVPKCGGTTWQVPRGIGPLKIAHPKSVPDVDVKLQETFVSLGIPLASAPDRGEPSGTHVALNTVDPEAHTRTYSTTAYLQPNLSRPNLLVLTKAYARRVITNTGETLLTATGVEFSYGEQNIVYVAHANKEVILCAGALKSPQILELSGIGRPEVLSNIGIPVKLPLDGVGENVQDHICASMVSQLKDDIPDETFDVLRDPEQAKEYAELFTKGEGVSMMGIVNLTFAPLHSVSPRATELIDNEKRIIEENIKARNYHPGLVDQYRLMLERLDRKEPGWEFLGIPVYLSSLQPPEPGKKYYSILPISNYAFSRGTIHAKSDDPIVDPIFDPHYLEHDIDLQGLVDMVKYVRKLCDTAPYKDVLATEVVPGPEVRTDDEITTWLKKAISTVFHVAGSLSMLPREKGGVVDSELKVYGTANIRVADLSVVPLHFSAHPQATVYIIGEMAADIILGHLELR</sequence>
<evidence type="ECO:0000313" key="13">
    <source>
        <dbReference type="EMBL" id="PBK61584.1"/>
    </source>
</evidence>
<dbReference type="InterPro" id="IPR000172">
    <property type="entry name" value="GMC_OxRdtase_N"/>
</dbReference>
<evidence type="ECO:0000259" key="11">
    <source>
        <dbReference type="PROSITE" id="PS00623"/>
    </source>
</evidence>
<dbReference type="Pfam" id="PF05199">
    <property type="entry name" value="GMC_oxred_C"/>
    <property type="match status" value="1"/>
</dbReference>
<evidence type="ECO:0000256" key="9">
    <source>
        <dbReference type="PIRSR" id="PIRSR000137-2"/>
    </source>
</evidence>
<dbReference type="EMBL" id="KZ293474">
    <property type="protein sequence ID" value="PBK61584.1"/>
    <property type="molecule type" value="Genomic_DNA"/>
</dbReference>
<evidence type="ECO:0000256" key="2">
    <source>
        <dbReference type="ARBA" id="ARBA00010790"/>
    </source>
</evidence>
<keyword evidence="6" id="KW-0560">Oxidoreductase</keyword>
<name>A0A2H3AXZ3_9AGAR</name>
<evidence type="ECO:0000256" key="8">
    <source>
        <dbReference type="PIRSR" id="PIRSR000137-1"/>
    </source>
</evidence>
<feature type="active site" description="Proton acceptor" evidence="8">
    <location>
        <position position="582"/>
    </location>
</feature>
<comment type="similarity">
    <text evidence="2 10">Belongs to the GMC oxidoreductase family.</text>
</comment>
<feature type="domain" description="Glucose-methanol-choline oxidoreductase N-terminal" evidence="11">
    <location>
        <begin position="92"/>
        <end position="115"/>
    </location>
</feature>
<keyword evidence="14" id="KW-1185">Reference proteome</keyword>
<gene>
    <name evidence="13" type="ORF">ARMSODRAFT_653805</name>
</gene>
<evidence type="ECO:0000256" key="5">
    <source>
        <dbReference type="ARBA" id="ARBA00022827"/>
    </source>
</evidence>